<evidence type="ECO:0000313" key="4">
    <source>
        <dbReference type="EMBL" id="OMO94979.1"/>
    </source>
</evidence>
<keyword evidence="2 3" id="KW-0808">Transferase</keyword>
<protein>
    <submittedName>
        <fullName evidence="4">UDP-glucuronosyl/UDP-glucosyltransferase</fullName>
    </submittedName>
</protein>
<dbReference type="Pfam" id="PF00201">
    <property type="entry name" value="UDPGT"/>
    <property type="match status" value="1"/>
</dbReference>
<keyword evidence="5" id="KW-1185">Reference proteome</keyword>
<dbReference type="CDD" id="cd03784">
    <property type="entry name" value="GT1_Gtf-like"/>
    <property type="match status" value="1"/>
</dbReference>
<comment type="caution">
    <text evidence="4">The sequence shown here is derived from an EMBL/GenBank/DDBJ whole genome shotgun (WGS) entry which is preliminary data.</text>
</comment>
<organism evidence="4 5">
    <name type="scientific">Corchorus olitorius</name>
    <dbReference type="NCBI Taxonomy" id="93759"/>
    <lineage>
        <taxon>Eukaryota</taxon>
        <taxon>Viridiplantae</taxon>
        <taxon>Streptophyta</taxon>
        <taxon>Embryophyta</taxon>
        <taxon>Tracheophyta</taxon>
        <taxon>Spermatophyta</taxon>
        <taxon>Magnoliopsida</taxon>
        <taxon>eudicotyledons</taxon>
        <taxon>Gunneridae</taxon>
        <taxon>Pentapetalae</taxon>
        <taxon>rosids</taxon>
        <taxon>malvids</taxon>
        <taxon>Malvales</taxon>
        <taxon>Malvaceae</taxon>
        <taxon>Grewioideae</taxon>
        <taxon>Apeibeae</taxon>
        <taxon>Corchorus</taxon>
    </lineage>
</organism>
<dbReference type="PANTHER" id="PTHR48049:SF84">
    <property type="entry name" value="UDP-GLYCOSYLTRANSFERASE 79A6"/>
    <property type="match status" value="1"/>
</dbReference>
<dbReference type="PANTHER" id="PTHR48049">
    <property type="entry name" value="GLYCOSYLTRANSFERASE"/>
    <property type="match status" value="1"/>
</dbReference>
<evidence type="ECO:0000256" key="1">
    <source>
        <dbReference type="ARBA" id="ARBA00009995"/>
    </source>
</evidence>
<sequence length="351" mass="38895">MAGEPKELVHAVMFPYFAFGHISPFIQLSNKLIFVDGVRISFLTAPGNISRIKSSFLPSPNIQIIPLQIPPVQGLPPDFHNTSEMTPAMQELLKQALDLMQPQIKTLLSNLQPQFVFFDFFQHWLPKLCSQLGIKTLCFSVFSGISGAYLTVPARLQSGQVEPSVDDLKKPPLGFPQTSLTSLKLKAFQAQDLSYIFKSFDGNPAVYYRVIDCLTSCTAIVIKTCTQMEGPYVDFIKTQFQKKALLSGPLTPEPQPGALEQKYGQIGWVNIHPKRFTEAIEGRGVIHTGWVQQQLILAHQSVGCYVCHSGFSSVIEALMNDCQLVLLPFKGDQFLNSKLMAGDLKAAGRSD</sequence>
<evidence type="ECO:0000313" key="5">
    <source>
        <dbReference type="Proteomes" id="UP000187203"/>
    </source>
</evidence>
<dbReference type="InterPro" id="IPR002213">
    <property type="entry name" value="UDP_glucos_trans"/>
</dbReference>
<reference evidence="5" key="1">
    <citation type="submission" date="2013-09" db="EMBL/GenBank/DDBJ databases">
        <title>Corchorus olitorius genome sequencing.</title>
        <authorList>
            <person name="Alam M."/>
            <person name="Haque M.S."/>
            <person name="Islam M.S."/>
            <person name="Emdad E.M."/>
            <person name="Islam M.M."/>
            <person name="Ahmed B."/>
            <person name="Halim A."/>
            <person name="Hossen Q.M.M."/>
            <person name="Hossain M.Z."/>
            <person name="Ahmed R."/>
            <person name="Khan M.M."/>
            <person name="Islam R."/>
            <person name="Rashid M.M."/>
            <person name="Khan S.A."/>
            <person name="Rahman M.S."/>
            <person name="Alam M."/>
            <person name="Yahiya A.S."/>
            <person name="Khan M.S."/>
            <person name="Azam M.S."/>
            <person name="Haque T."/>
            <person name="Lashkar M.Z.H."/>
            <person name="Akhand A.I."/>
            <person name="Morshed G."/>
            <person name="Roy S."/>
            <person name="Uddin K.S."/>
            <person name="Rabeya T."/>
            <person name="Hossain A.S."/>
            <person name="Chowdhury A."/>
            <person name="Snigdha A.R."/>
            <person name="Mortoza M.S."/>
            <person name="Matin S.A."/>
            <person name="Hoque S.M.E."/>
            <person name="Islam M.K."/>
            <person name="Roy D.K."/>
            <person name="Haider R."/>
            <person name="Moosa M.M."/>
            <person name="Elias S.M."/>
            <person name="Hasan A.M."/>
            <person name="Jahan S."/>
            <person name="Shafiuddin M."/>
            <person name="Mahmood N."/>
            <person name="Shommy N.S."/>
        </authorList>
    </citation>
    <scope>NUCLEOTIDE SEQUENCE [LARGE SCALE GENOMIC DNA]</scope>
    <source>
        <strain evidence="5">cv. O-4</strain>
    </source>
</reference>
<dbReference type="OrthoDB" id="5835829at2759"/>
<gene>
    <name evidence="4" type="ORF">COLO4_16113</name>
</gene>
<keyword evidence="3" id="KW-0328">Glycosyltransferase</keyword>
<name>A0A1R3JJF8_9ROSI</name>
<dbReference type="Proteomes" id="UP000187203">
    <property type="component" value="Unassembled WGS sequence"/>
</dbReference>
<dbReference type="InterPro" id="IPR050481">
    <property type="entry name" value="UDP-glycosyltransf_plant"/>
</dbReference>
<evidence type="ECO:0000256" key="3">
    <source>
        <dbReference type="RuleBase" id="RU003718"/>
    </source>
</evidence>
<dbReference type="Gene3D" id="3.40.50.2000">
    <property type="entry name" value="Glycogen Phosphorylase B"/>
    <property type="match status" value="2"/>
</dbReference>
<evidence type="ECO:0000256" key="2">
    <source>
        <dbReference type="ARBA" id="ARBA00022679"/>
    </source>
</evidence>
<dbReference type="PROSITE" id="PS00375">
    <property type="entry name" value="UDPGT"/>
    <property type="match status" value="1"/>
</dbReference>
<dbReference type="SUPFAM" id="SSF53756">
    <property type="entry name" value="UDP-Glycosyltransferase/glycogen phosphorylase"/>
    <property type="match status" value="1"/>
</dbReference>
<dbReference type="GO" id="GO:0035251">
    <property type="term" value="F:UDP-glucosyltransferase activity"/>
    <property type="evidence" value="ECO:0007669"/>
    <property type="project" value="InterPro"/>
</dbReference>
<accession>A0A1R3JJF8</accession>
<proteinExistence type="inferred from homology"/>
<dbReference type="STRING" id="93759.A0A1R3JJF8"/>
<dbReference type="InterPro" id="IPR035595">
    <property type="entry name" value="UDP_glycos_trans_CS"/>
</dbReference>
<dbReference type="EMBL" id="AWUE01015920">
    <property type="protein sequence ID" value="OMO94979.1"/>
    <property type="molecule type" value="Genomic_DNA"/>
</dbReference>
<comment type="similarity">
    <text evidence="1 3">Belongs to the UDP-glycosyltransferase family.</text>
</comment>
<dbReference type="AlphaFoldDB" id="A0A1R3JJF8"/>